<evidence type="ECO:0000256" key="12">
    <source>
        <dbReference type="SAM" id="MobiDB-lite"/>
    </source>
</evidence>
<dbReference type="GO" id="GO:0008017">
    <property type="term" value="F:microtubule binding"/>
    <property type="evidence" value="ECO:0007669"/>
    <property type="project" value="InterPro"/>
</dbReference>
<keyword evidence="6 10" id="KW-0067">ATP-binding</keyword>
<feature type="region of interest" description="Disordered" evidence="12">
    <location>
        <begin position="259"/>
        <end position="284"/>
    </location>
</feature>
<evidence type="ECO:0000256" key="4">
    <source>
        <dbReference type="ARBA" id="ARBA00022701"/>
    </source>
</evidence>
<dbReference type="InterPro" id="IPR036961">
    <property type="entry name" value="Kinesin_motor_dom_sf"/>
</dbReference>
<evidence type="ECO:0000259" key="13">
    <source>
        <dbReference type="PROSITE" id="PS50067"/>
    </source>
</evidence>
<dbReference type="PROSITE" id="PS50067">
    <property type="entry name" value="KINESIN_MOTOR_2"/>
    <property type="match status" value="1"/>
</dbReference>
<proteinExistence type="inferred from homology"/>
<keyword evidence="7" id="KW-0175">Coiled coil</keyword>
<evidence type="ECO:0000256" key="10">
    <source>
        <dbReference type="PROSITE-ProRule" id="PRU00283"/>
    </source>
</evidence>
<dbReference type="AlphaFoldDB" id="A0A6P4Z111"/>
<gene>
    <name evidence="15" type="primary">LOC109470278</name>
</gene>
<name>A0A6P4Z111_BRABE</name>
<comment type="subcellular location">
    <subcellularLocation>
        <location evidence="1">Cytoplasm</location>
        <location evidence="1">Cytoskeleton</location>
    </subcellularLocation>
</comment>
<comment type="similarity">
    <text evidence="2">Belongs to the TRAFAC class myosin-kinesin ATPase superfamily. Kinesin family. KIN-14 subfamily.</text>
</comment>
<sequence length="737" mass="80980">MSEAPRSPLITLNAVEGQTPKAVAAVKPQLQAPAPAGPEGRSRLPQPQTRLPMPSTHLPLPTRNGASKRKQDFTPDVQQTVGGKKRKADAMRGAPPPKMPNIVRRTASATTRPGTRTAATAKPAVGRPPAASRAGASRGAAAAKTGARTVTTRGSASKPAVSKAGGMTRSNSGSTIPKGAPVKKRPAWDLKGRIEDMEKTMRSMQSEKEAITQQKEEITQHSDNIQQDLLTLQRENTTLRQRVNEAEVTLRDLQSKNRNMEDDLERVNRQKKAVERERDDLESDLQTSRKECQGLKGTIAQQAAAQEGIKAELQLRNSQIETTNIALQAEKGAVASLQAELAEARDKIAALDRQLQQAETDRRVLHNTIQELKGNIRVFARLRPLLSPDGNAANDGLDDIPHFDWHDGNILELDRAMDGDPNETMSGFKRTESQKIEFSFDRVFAPSSSQGEVFEEISQLVQSALDGYKVCIFAYGQTGSGKTHTMEGNLEQGPEQRGMIPRAVEQVFRTAERLRGKGWEYKISASFLEIYNESLRDLLDSKSDKKMDIKMKDNRGSKDNKTNDVHVTNQVVVDVNSEDEVYPLLKKANKHRAVAATKCNDRSSRSHSVFQLRIKGQNSLTSESCAGMLNLVDLAGSEQVKKSGSQGKQLQEAQSINKSLSNLSLVITALSNKEPHIPYRNSKLTYLLQNSLGGNSKTLMFVNVSPQEEHLVETVNSLRFATTVNQCNIGTAQKKVK</sequence>
<keyword evidence="9" id="KW-0206">Cytoskeleton</keyword>
<dbReference type="PANTHER" id="PTHR47972">
    <property type="entry name" value="KINESIN-LIKE PROTEIN KLP-3"/>
    <property type="match status" value="1"/>
</dbReference>
<evidence type="ECO:0000313" key="14">
    <source>
        <dbReference type="Proteomes" id="UP000515135"/>
    </source>
</evidence>
<dbReference type="SUPFAM" id="SSF57997">
    <property type="entry name" value="Tropomyosin"/>
    <property type="match status" value="1"/>
</dbReference>
<dbReference type="Proteomes" id="UP000515135">
    <property type="component" value="Unplaced"/>
</dbReference>
<evidence type="ECO:0000313" key="15">
    <source>
        <dbReference type="RefSeq" id="XP_019624737.1"/>
    </source>
</evidence>
<dbReference type="CDD" id="cd01366">
    <property type="entry name" value="KISc_C_terminal"/>
    <property type="match status" value="1"/>
</dbReference>
<dbReference type="OrthoDB" id="3176171at2759"/>
<feature type="binding site" evidence="10">
    <location>
        <begin position="476"/>
        <end position="483"/>
    </location>
    <ligand>
        <name>ATP</name>
        <dbReference type="ChEBI" id="CHEBI:30616"/>
    </ligand>
</feature>
<dbReference type="GO" id="GO:0005874">
    <property type="term" value="C:microtubule"/>
    <property type="evidence" value="ECO:0007669"/>
    <property type="project" value="UniProtKB-KW"/>
</dbReference>
<dbReference type="Gene3D" id="3.40.850.10">
    <property type="entry name" value="Kinesin motor domain"/>
    <property type="match status" value="1"/>
</dbReference>
<keyword evidence="3" id="KW-0963">Cytoplasm</keyword>
<keyword evidence="8 10" id="KW-0505">Motor protein</keyword>
<organism evidence="14 15">
    <name type="scientific">Branchiostoma belcheri</name>
    <name type="common">Amphioxus</name>
    <dbReference type="NCBI Taxonomy" id="7741"/>
    <lineage>
        <taxon>Eukaryota</taxon>
        <taxon>Metazoa</taxon>
        <taxon>Chordata</taxon>
        <taxon>Cephalochordata</taxon>
        <taxon>Leptocardii</taxon>
        <taxon>Amphioxiformes</taxon>
        <taxon>Branchiostomatidae</taxon>
        <taxon>Branchiostoma</taxon>
    </lineage>
</organism>
<dbReference type="GO" id="GO:0007018">
    <property type="term" value="P:microtubule-based movement"/>
    <property type="evidence" value="ECO:0007669"/>
    <property type="project" value="InterPro"/>
</dbReference>
<dbReference type="SUPFAM" id="SSF52540">
    <property type="entry name" value="P-loop containing nucleoside triphosphate hydrolases"/>
    <property type="match status" value="1"/>
</dbReference>
<evidence type="ECO:0000256" key="1">
    <source>
        <dbReference type="ARBA" id="ARBA00004245"/>
    </source>
</evidence>
<dbReference type="InterPro" id="IPR027640">
    <property type="entry name" value="Kinesin-like_fam"/>
</dbReference>
<keyword evidence="14" id="KW-1185">Reference proteome</keyword>
<dbReference type="RefSeq" id="XP_019624737.1">
    <property type="nucleotide sequence ID" value="XM_019769178.1"/>
</dbReference>
<dbReference type="GeneID" id="109470278"/>
<dbReference type="Gene3D" id="1.10.287.1490">
    <property type="match status" value="1"/>
</dbReference>
<dbReference type="GO" id="GO:0003777">
    <property type="term" value="F:microtubule motor activity"/>
    <property type="evidence" value="ECO:0007669"/>
    <property type="project" value="InterPro"/>
</dbReference>
<dbReference type="FunFam" id="3.40.850.10:FF:000065">
    <property type="entry name" value="Kinesin-like protein"/>
    <property type="match status" value="1"/>
</dbReference>
<accession>A0A6P4Z111</accession>
<evidence type="ECO:0000256" key="8">
    <source>
        <dbReference type="ARBA" id="ARBA00023175"/>
    </source>
</evidence>
<evidence type="ECO:0000256" key="3">
    <source>
        <dbReference type="ARBA" id="ARBA00022490"/>
    </source>
</evidence>
<dbReference type="InterPro" id="IPR027417">
    <property type="entry name" value="P-loop_NTPase"/>
</dbReference>
<reference evidence="15" key="1">
    <citation type="submission" date="2025-08" db="UniProtKB">
        <authorList>
            <consortium name="RefSeq"/>
        </authorList>
    </citation>
    <scope>IDENTIFICATION</scope>
    <source>
        <tissue evidence="15">Gonad</tissue>
    </source>
</reference>
<evidence type="ECO:0000256" key="9">
    <source>
        <dbReference type="ARBA" id="ARBA00023212"/>
    </source>
</evidence>
<evidence type="ECO:0000256" key="7">
    <source>
        <dbReference type="ARBA" id="ARBA00023054"/>
    </source>
</evidence>
<feature type="compositionally biased region" description="Low complexity" evidence="12">
    <location>
        <begin position="104"/>
        <end position="154"/>
    </location>
</feature>
<dbReference type="InterPro" id="IPR001752">
    <property type="entry name" value="Kinesin_motor_dom"/>
</dbReference>
<keyword evidence="5 10" id="KW-0547">Nucleotide-binding</keyword>
<feature type="compositionally biased region" description="Basic and acidic residues" evidence="12">
    <location>
        <begin position="259"/>
        <end position="279"/>
    </location>
</feature>
<keyword evidence="4 11" id="KW-0493">Microtubule</keyword>
<feature type="domain" description="Kinesin motor" evidence="13">
    <location>
        <begin position="375"/>
        <end position="727"/>
    </location>
</feature>
<dbReference type="PROSITE" id="PS00411">
    <property type="entry name" value="KINESIN_MOTOR_1"/>
    <property type="match status" value="1"/>
</dbReference>
<evidence type="ECO:0000256" key="5">
    <source>
        <dbReference type="ARBA" id="ARBA00022741"/>
    </source>
</evidence>
<dbReference type="GO" id="GO:0005524">
    <property type="term" value="F:ATP binding"/>
    <property type="evidence" value="ECO:0007669"/>
    <property type="project" value="UniProtKB-UniRule"/>
</dbReference>
<dbReference type="GO" id="GO:0090307">
    <property type="term" value="P:mitotic spindle assembly"/>
    <property type="evidence" value="ECO:0007669"/>
    <property type="project" value="UniProtKB-ARBA"/>
</dbReference>
<dbReference type="SMART" id="SM00129">
    <property type="entry name" value="KISc"/>
    <property type="match status" value="1"/>
</dbReference>
<dbReference type="InterPro" id="IPR019821">
    <property type="entry name" value="Kinesin_motor_CS"/>
</dbReference>
<dbReference type="Pfam" id="PF00225">
    <property type="entry name" value="Kinesin"/>
    <property type="match status" value="1"/>
</dbReference>
<evidence type="ECO:0000256" key="2">
    <source>
        <dbReference type="ARBA" id="ARBA00010899"/>
    </source>
</evidence>
<evidence type="ECO:0000256" key="6">
    <source>
        <dbReference type="ARBA" id="ARBA00022840"/>
    </source>
</evidence>
<dbReference type="PANTHER" id="PTHR47972:SF45">
    <property type="entry name" value="PROTEIN CLARET SEGREGATIONAL"/>
    <property type="match status" value="1"/>
</dbReference>
<feature type="region of interest" description="Disordered" evidence="12">
    <location>
        <begin position="26"/>
        <end position="185"/>
    </location>
</feature>
<dbReference type="PRINTS" id="PR00380">
    <property type="entry name" value="KINESINHEAVY"/>
</dbReference>
<protein>
    <recommendedName>
        <fullName evidence="11">Kinesin-like protein</fullName>
    </recommendedName>
</protein>
<evidence type="ECO:0000256" key="11">
    <source>
        <dbReference type="RuleBase" id="RU000394"/>
    </source>
</evidence>